<feature type="region of interest" description="Disordered" evidence="1">
    <location>
        <begin position="227"/>
        <end position="254"/>
    </location>
</feature>
<feature type="region of interest" description="Disordered" evidence="1">
    <location>
        <begin position="398"/>
        <end position="462"/>
    </location>
</feature>
<keyword evidence="4" id="KW-1185">Reference proteome</keyword>
<dbReference type="Proteomes" id="UP001521184">
    <property type="component" value="Unassembled WGS sequence"/>
</dbReference>
<evidence type="ECO:0000256" key="2">
    <source>
        <dbReference type="SAM" id="Phobius"/>
    </source>
</evidence>
<feature type="compositionally biased region" description="Low complexity" evidence="1">
    <location>
        <begin position="286"/>
        <end position="298"/>
    </location>
</feature>
<feature type="compositionally biased region" description="Polar residues" evidence="1">
    <location>
        <begin position="333"/>
        <end position="342"/>
    </location>
</feature>
<evidence type="ECO:0000256" key="1">
    <source>
        <dbReference type="SAM" id="MobiDB-lite"/>
    </source>
</evidence>
<feature type="compositionally biased region" description="Pro residues" evidence="1">
    <location>
        <begin position="412"/>
        <end position="427"/>
    </location>
</feature>
<keyword evidence="2" id="KW-1133">Transmembrane helix</keyword>
<comment type="caution">
    <text evidence="3">The sequence shown here is derived from an EMBL/GenBank/DDBJ whole genome shotgun (WGS) entry which is preliminary data.</text>
</comment>
<evidence type="ECO:0000313" key="4">
    <source>
        <dbReference type="Proteomes" id="UP001521184"/>
    </source>
</evidence>
<feature type="region of interest" description="Disordered" evidence="1">
    <location>
        <begin position="266"/>
        <end position="342"/>
    </location>
</feature>
<feature type="transmembrane region" description="Helical" evidence="2">
    <location>
        <begin position="64"/>
        <end position="88"/>
    </location>
</feature>
<gene>
    <name evidence="3" type="ORF">SLS58_006663</name>
</gene>
<evidence type="ECO:0000313" key="3">
    <source>
        <dbReference type="EMBL" id="KAL1640840.1"/>
    </source>
</evidence>
<protein>
    <submittedName>
        <fullName evidence="3">Uncharacterized protein</fullName>
    </submittedName>
</protein>
<sequence>MSPGGRSPARTASTNTAPPKRLALMRNLDSQTYSAFIEEAEILDSFISMEPPVRYSRTAPCTRFYCAIIMGQLFLLSTVVALVLTIINYNRADEGDRVSYIVWLVFSAAATLFFVLLTLIFFHQRRKLCVMQCKLQRMQAEAEAHGSQKHLEVASSGAPQLRAETDHRLSVLAQHHFEAAAESAATADSAGRRTSVITANQTGRRRQMSSAAGEGCELSLFQTHLSNGSTKDGVADLTTSSAPMQTPPPTYMNPIQRHLERESTTTRLWQDDPTMMDPFTGLAGAQNNNNNDNSNQSSPLAIRSRRSVKPDPPSPTPSPRRRTATIASHRGDSTTLQASDPFTISSPTAAAANRSSTALPFHHPAASIDDSSNMASSRTRAISTTSSCPDYGVLLPAFPLPPSHARFSDPSLAPPSPPPRLPPPPPPTREEMREEEKKIAVASLPPLTREAKRELGRVEGGK</sequence>
<feature type="compositionally biased region" description="Basic and acidic residues" evidence="1">
    <location>
        <begin position="449"/>
        <end position="462"/>
    </location>
</feature>
<name>A0ABR3TMV0_9PEZI</name>
<proteinExistence type="predicted"/>
<organism evidence="3 4">
    <name type="scientific">Diplodia intermedia</name>
    <dbReference type="NCBI Taxonomy" id="856260"/>
    <lineage>
        <taxon>Eukaryota</taxon>
        <taxon>Fungi</taxon>
        <taxon>Dikarya</taxon>
        <taxon>Ascomycota</taxon>
        <taxon>Pezizomycotina</taxon>
        <taxon>Dothideomycetes</taxon>
        <taxon>Dothideomycetes incertae sedis</taxon>
        <taxon>Botryosphaeriales</taxon>
        <taxon>Botryosphaeriaceae</taxon>
        <taxon>Diplodia</taxon>
    </lineage>
</organism>
<dbReference type="EMBL" id="JAKEKT020000046">
    <property type="protein sequence ID" value="KAL1640840.1"/>
    <property type="molecule type" value="Genomic_DNA"/>
</dbReference>
<keyword evidence="2" id="KW-0472">Membrane</keyword>
<reference evidence="3 4" key="1">
    <citation type="journal article" date="2023" name="Plant Dis.">
        <title>First Report of Diplodia intermedia Causing Canker and Dieback Diseases on Apple Trees in Canada.</title>
        <authorList>
            <person name="Ellouze W."/>
            <person name="Ilyukhin E."/>
            <person name="Sulman M."/>
            <person name="Ali S."/>
        </authorList>
    </citation>
    <scope>NUCLEOTIDE SEQUENCE [LARGE SCALE GENOMIC DNA]</scope>
    <source>
        <strain evidence="3 4">M45-28</strain>
    </source>
</reference>
<feature type="transmembrane region" description="Helical" evidence="2">
    <location>
        <begin position="100"/>
        <end position="122"/>
    </location>
</feature>
<keyword evidence="2" id="KW-0812">Transmembrane</keyword>
<accession>A0ABR3TMV0</accession>
<feature type="compositionally biased region" description="Basic and acidic residues" evidence="1">
    <location>
        <begin position="428"/>
        <end position="439"/>
    </location>
</feature>